<dbReference type="GO" id="GO:0005886">
    <property type="term" value="C:plasma membrane"/>
    <property type="evidence" value="ECO:0007669"/>
    <property type="project" value="TreeGrafter"/>
</dbReference>
<gene>
    <name evidence="4" type="primary">LOC120270363</name>
</gene>
<organism evidence="3 4">
    <name type="scientific">Dioscorea cayennensis subsp. rotundata</name>
    <name type="common">White Guinea yam</name>
    <name type="synonym">Dioscorea rotundata</name>
    <dbReference type="NCBI Taxonomy" id="55577"/>
    <lineage>
        <taxon>Eukaryota</taxon>
        <taxon>Viridiplantae</taxon>
        <taxon>Streptophyta</taxon>
        <taxon>Embryophyta</taxon>
        <taxon>Tracheophyta</taxon>
        <taxon>Spermatophyta</taxon>
        <taxon>Magnoliopsida</taxon>
        <taxon>Liliopsida</taxon>
        <taxon>Dioscoreales</taxon>
        <taxon>Dioscoreaceae</taxon>
        <taxon>Dioscorea</taxon>
    </lineage>
</organism>
<feature type="transmembrane region" description="Helical" evidence="2">
    <location>
        <begin position="28"/>
        <end position="48"/>
    </location>
</feature>
<dbReference type="RefSeq" id="XP_039133295.1">
    <property type="nucleotide sequence ID" value="XM_039277361.1"/>
</dbReference>
<keyword evidence="3" id="KW-1185">Reference proteome</keyword>
<evidence type="ECO:0000256" key="2">
    <source>
        <dbReference type="SAM" id="Phobius"/>
    </source>
</evidence>
<dbReference type="GO" id="GO:0015853">
    <property type="term" value="P:adenine transport"/>
    <property type="evidence" value="ECO:0007669"/>
    <property type="project" value="TreeGrafter"/>
</dbReference>
<feature type="transmembrane region" description="Helical" evidence="2">
    <location>
        <begin position="245"/>
        <end position="265"/>
    </location>
</feature>
<dbReference type="GeneID" id="120270363"/>
<dbReference type="GO" id="GO:0005345">
    <property type="term" value="F:purine nucleobase transmembrane transporter activity"/>
    <property type="evidence" value="ECO:0007669"/>
    <property type="project" value="TreeGrafter"/>
</dbReference>
<proteinExistence type="predicted"/>
<accession>A0AB40C2Q7</accession>
<dbReference type="InterPro" id="IPR045018">
    <property type="entry name" value="Azg-like"/>
</dbReference>
<keyword evidence="2" id="KW-0812">Transmembrane</keyword>
<keyword evidence="1" id="KW-0813">Transport</keyword>
<protein>
    <submittedName>
        <fullName evidence="4">Adenine/guanine permease AZG1-like</fullName>
    </submittedName>
</protein>
<dbReference type="GO" id="GO:0015854">
    <property type="term" value="P:guanine transport"/>
    <property type="evidence" value="ECO:0007669"/>
    <property type="project" value="TreeGrafter"/>
</dbReference>
<dbReference type="Proteomes" id="UP001515500">
    <property type="component" value="Chromosome 10"/>
</dbReference>
<keyword evidence="2" id="KW-1133">Transmembrane helix</keyword>
<name>A0AB40C2Q7_DIOCR</name>
<dbReference type="PANTHER" id="PTHR43337">
    <property type="entry name" value="XANTHINE/URACIL PERMEASE C887.17-RELATED"/>
    <property type="match status" value="1"/>
</dbReference>
<sequence>MVTYLPRPVLTFLNCTTFSSPILCLHKMLSPTFWLAVVGFLIIAYCLIKNIKGGDAMIYNIVFITAVSWFRTPPSLPSQSGNYSFNYFKNVIDVYKIQSTSGTLSFSGISCGYFWEALLTFLYIDILDTTETLNSMSRFTCLVDDNGHFEGQYFVFMSEARAIITSSLRGTSPVTALIELYTGIREGGRTRLMAIIVASYFMLSFFFMLLLELILARVVGPLLVLVRVLMMKFAVEIDWEDMREAISAFMTLILMLLTYSIAYVMPQPHSWAR</sequence>
<evidence type="ECO:0000313" key="4">
    <source>
        <dbReference type="RefSeq" id="XP_039133295.1"/>
    </source>
</evidence>
<dbReference type="AlphaFoldDB" id="A0AB40C2Q7"/>
<evidence type="ECO:0000256" key="1">
    <source>
        <dbReference type="ARBA" id="ARBA00022448"/>
    </source>
</evidence>
<feature type="transmembrane region" description="Helical" evidence="2">
    <location>
        <begin position="192"/>
        <end position="225"/>
    </location>
</feature>
<evidence type="ECO:0000313" key="3">
    <source>
        <dbReference type="Proteomes" id="UP001515500"/>
    </source>
</evidence>
<keyword evidence="2" id="KW-0472">Membrane</keyword>
<reference evidence="4" key="1">
    <citation type="submission" date="2025-08" db="UniProtKB">
        <authorList>
            <consortium name="RefSeq"/>
        </authorList>
    </citation>
    <scope>IDENTIFICATION</scope>
</reference>
<dbReference type="PANTHER" id="PTHR43337:SF19">
    <property type="entry name" value="ADENINE_GUANINE PERMEASE AZG1"/>
    <property type="match status" value="1"/>
</dbReference>